<dbReference type="PROSITE" id="PS00678">
    <property type="entry name" value="WD_REPEATS_1"/>
    <property type="match status" value="1"/>
</dbReference>
<dbReference type="PANTHER" id="PTHR19879">
    <property type="entry name" value="TRANSCRIPTION INITIATION FACTOR TFIID"/>
    <property type="match status" value="1"/>
</dbReference>
<dbReference type="Proteomes" id="UP000266389">
    <property type="component" value="Unassembled WGS sequence"/>
</dbReference>
<dbReference type="EMBL" id="PHFL01000070">
    <property type="protein sequence ID" value="RFM23134.1"/>
    <property type="molecule type" value="Genomic_DNA"/>
</dbReference>
<evidence type="ECO:0000313" key="5">
    <source>
        <dbReference type="Proteomes" id="UP000266389"/>
    </source>
</evidence>
<proteinExistence type="predicted"/>
<gene>
    <name evidence="4" type="ORF">D0433_12765</name>
</gene>
<dbReference type="PROSITE" id="PS50082">
    <property type="entry name" value="WD_REPEATS_2"/>
    <property type="match status" value="1"/>
</dbReference>
<dbReference type="InterPro" id="IPR001680">
    <property type="entry name" value="WD40_rpt"/>
</dbReference>
<dbReference type="PANTHER" id="PTHR19879:SF9">
    <property type="entry name" value="TRANSCRIPTION INITIATION FACTOR TFIID SUBUNIT 5"/>
    <property type="match status" value="1"/>
</dbReference>
<sequence length="233" mass="25973">MLSQHTLRMPHHRLYFFSCFKHSVPYRLLLWLFFLFAHAASAQTPSSRLVPTSPFLILNTDMHTSDIKRIDTDAEGQYILTVSTDKTAKLWDAQTGELLHTFRIPIAQGNEGMLYAGAISPDGETVAIAGWTGDAWDDSHCIYILSAVTGTMLKRLTGLPNVINDLEFSPDGKYLAAALATDGLRIYSATDDWRLVKSFTDYRSSSYAAAWDYSGRLGNGMLRRQSASLRPSV</sequence>
<dbReference type="InterPro" id="IPR011047">
    <property type="entry name" value="Quinoprotein_ADH-like_sf"/>
</dbReference>
<keyword evidence="1 3" id="KW-0853">WD repeat</keyword>
<organism evidence="4 5">
    <name type="scientific">Candidatus Thermochlorobacter aerophilus</name>
    <dbReference type="NCBI Taxonomy" id="1868324"/>
    <lineage>
        <taxon>Bacteria</taxon>
        <taxon>Pseudomonadati</taxon>
        <taxon>Chlorobiota</taxon>
        <taxon>Chlorobiia</taxon>
        <taxon>Chlorobiales</taxon>
        <taxon>Candidatus Thermochlorobacteriaceae</taxon>
        <taxon>Candidatus Thermochlorobacter</taxon>
    </lineage>
</organism>
<evidence type="ECO:0000256" key="1">
    <source>
        <dbReference type="ARBA" id="ARBA00022574"/>
    </source>
</evidence>
<dbReference type="SUPFAM" id="SSF50998">
    <property type="entry name" value="Quinoprotein alcohol dehydrogenase-like"/>
    <property type="match status" value="1"/>
</dbReference>
<comment type="caution">
    <text evidence="4">The sequence shown here is derived from an EMBL/GenBank/DDBJ whole genome shotgun (WGS) entry which is preliminary data.</text>
</comment>
<dbReference type="InterPro" id="IPR019775">
    <property type="entry name" value="WD40_repeat_CS"/>
</dbReference>
<dbReference type="Pfam" id="PF00400">
    <property type="entry name" value="WD40"/>
    <property type="match status" value="2"/>
</dbReference>
<accession>A0A395LZR2</accession>
<dbReference type="PROSITE" id="PS50294">
    <property type="entry name" value="WD_REPEATS_REGION"/>
    <property type="match status" value="1"/>
</dbReference>
<keyword evidence="2" id="KW-0677">Repeat</keyword>
<dbReference type="Gene3D" id="2.130.10.10">
    <property type="entry name" value="YVTN repeat-like/Quinoprotein amine dehydrogenase"/>
    <property type="match status" value="1"/>
</dbReference>
<dbReference type="AlphaFoldDB" id="A0A395LZR2"/>
<reference evidence="4 5" key="1">
    <citation type="journal article" date="2011" name="ISME J.">
        <title>Community ecology of hot spring cyanobacterial mats: predominant populations and their functional potential.</title>
        <authorList>
            <person name="Klatt C.G."/>
            <person name="Wood J.M."/>
            <person name="Rusch D.B."/>
            <person name="Bateson M.M."/>
            <person name="Hamamura N."/>
            <person name="Heidelberg J.F."/>
            <person name="Grossman A.R."/>
            <person name="Bhaya D."/>
            <person name="Cohan F.M."/>
            <person name="Kuhl M."/>
            <person name="Bryant D.A."/>
            <person name="Ward D.M."/>
        </authorList>
    </citation>
    <scope>NUCLEOTIDE SEQUENCE [LARGE SCALE GENOMIC DNA]</scope>
    <source>
        <strain evidence="4">OS</strain>
    </source>
</reference>
<dbReference type="SMART" id="SM00320">
    <property type="entry name" value="WD40"/>
    <property type="match status" value="3"/>
</dbReference>
<name>A0A395LZR2_9BACT</name>
<evidence type="ECO:0000256" key="3">
    <source>
        <dbReference type="PROSITE-ProRule" id="PRU00221"/>
    </source>
</evidence>
<protein>
    <submittedName>
        <fullName evidence="4">Uncharacterized protein</fullName>
    </submittedName>
</protein>
<evidence type="ECO:0000256" key="2">
    <source>
        <dbReference type="ARBA" id="ARBA00022737"/>
    </source>
</evidence>
<evidence type="ECO:0000313" key="4">
    <source>
        <dbReference type="EMBL" id="RFM23134.1"/>
    </source>
</evidence>
<dbReference type="InterPro" id="IPR015943">
    <property type="entry name" value="WD40/YVTN_repeat-like_dom_sf"/>
</dbReference>
<feature type="repeat" description="WD" evidence="3">
    <location>
        <begin position="60"/>
        <end position="101"/>
    </location>
</feature>